<proteinExistence type="predicted"/>
<organism evidence="1 2">
    <name type="scientific">Micromonospora cremea</name>
    <dbReference type="NCBI Taxonomy" id="709881"/>
    <lineage>
        <taxon>Bacteria</taxon>
        <taxon>Bacillati</taxon>
        <taxon>Actinomycetota</taxon>
        <taxon>Actinomycetes</taxon>
        <taxon>Micromonosporales</taxon>
        <taxon>Micromonosporaceae</taxon>
        <taxon>Micromonospora</taxon>
    </lineage>
</organism>
<protein>
    <submittedName>
        <fullName evidence="1">Uncharacterized protein</fullName>
    </submittedName>
</protein>
<sequence>MPHCDTISRWITATTDRTLDQHAADPVPAAAHLPEAAAICGTCAPSCCSRWTGCAPY</sequence>
<gene>
    <name evidence="1" type="ORF">SAMN04489832_0261</name>
</gene>
<reference evidence="2" key="1">
    <citation type="submission" date="2016-12" db="EMBL/GenBank/DDBJ databases">
        <authorList>
            <person name="Varghese N."/>
            <person name="Submissions S."/>
        </authorList>
    </citation>
    <scope>NUCLEOTIDE SEQUENCE [LARGE SCALE GENOMIC DNA]</scope>
    <source>
        <strain evidence="2">DSM 45599</strain>
    </source>
</reference>
<accession>A0A1N5TNG5</accession>
<name>A0A1N5TNG5_9ACTN</name>
<dbReference type="Proteomes" id="UP000185124">
    <property type="component" value="Unassembled WGS sequence"/>
</dbReference>
<dbReference type="AlphaFoldDB" id="A0A1N5TNG5"/>
<dbReference type="STRING" id="709881.SAMN04489832_0261"/>
<evidence type="ECO:0000313" key="1">
    <source>
        <dbReference type="EMBL" id="SIM49508.1"/>
    </source>
</evidence>
<evidence type="ECO:0000313" key="2">
    <source>
        <dbReference type="Proteomes" id="UP000185124"/>
    </source>
</evidence>
<dbReference type="EMBL" id="FSQT01000001">
    <property type="protein sequence ID" value="SIM49508.1"/>
    <property type="molecule type" value="Genomic_DNA"/>
</dbReference>
<keyword evidence="2" id="KW-1185">Reference proteome</keyword>